<dbReference type="EMBL" id="NCQP01000001">
    <property type="protein sequence ID" value="OWJ55449.1"/>
    <property type="molecule type" value="Genomic_DNA"/>
</dbReference>
<dbReference type="Gene3D" id="2.60.40.1120">
    <property type="entry name" value="Carboxypeptidase-like, regulatory domain"/>
    <property type="match status" value="1"/>
</dbReference>
<dbReference type="PANTHER" id="PTHR42924:SF3">
    <property type="entry name" value="POLYMERASE_HISTIDINOL PHOSPHATASE N-TERMINAL DOMAIN-CONTAINING PROTEIN"/>
    <property type="match status" value="1"/>
</dbReference>
<dbReference type="Proteomes" id="UP000196694">
    <property type="component" value="Unassembled WGS sequence"/>
</dbReference>
<keyword evidence="3" id="KW-1185">Reference proteome</keyword>
<dbReference type="PANTHER" id="PTHR42924">
    <property type="entry name" value="EXONUCLEASE"/>
    <property type="match status" value="1"/>
</dbReference>
<evidence type="ECO:0000256" key="1">
    <source>
        <dbReference type="SAM" id="Phobius"/>
    </source>
</evidence>
<dbReference type="GO" id="GO:0004534">
    <property type="term" value="F:5'-3' RNA exonuclease activity"/>
    <property type="evidence" value="ECO:0007669"/>
    <property type="project" value="TreeGrafter"/>
</dbReference>
<dbReference type="SUPFAM" id="SSF89550">
    <property type="entry name" value="PHP domain-like"/>
    <property type="match status" value="1"/>
</dbReference>
<organism evidence="2 3">
    <name type="scientific">Pyrodictium delaneyi</name>
    <dbReference type="NCBI Taxonomy" id="1273541"/>
    <lineage>
        <taxon>Archaea</taxon>
        <taxon>Thermoproteota</taxon>
        <taxon>Thermoprotei</taxon>
        <taxon>Desulfurococcales</taxon>
        <taxon>Pyrodictiaceae</taxon>
        <taxon>Pyrodictium</taxon>
    </lineage>
</organism>
<evidence type="ECO:0000313" key="3">
    <source>
        <dbReference type="Proteomes" id="UP000196694"/>
    </source>
</evidence>
<name>A0A211YR10_9CREN</name>
<comment type="caution">
    <text evidence="2">The sequence shown here is derived from an EMBL/GenBank/DDBJ whole genome shotgun (WGS) entry which is preliminary data.</text>
</comment>
<feature type="transmembrane region" description="Helical" evidence="1">
    <location>
        <begin position="835"/>
        <end position="854"/>
    </location>
</feature>
<dbReference type="GO" id="GO:0035312">
    <property type="term" value="F:5'-3' DNA exonuclease activity"/>
    <property type="evidence" value="ECO:0007669"/>
    <property type="project" value="TreeGrafter"/>
</dbReference>
<dbReference type="NCBIfam" id="NF038032">
    <property type="entry name" value="CehA_McbA_metalo"/>
    <property type="match status" value="1"/>
</dbReference>
<sequence>MAPVRMWALLLLVLAALSAVSPLTAAASSPETGAKIIVGPTPIPEGEANGEHDITLMNQYLAVTFGISTSPPWGVPRGFIVDAAPVENGEILQDTLAQFSFLANGWGRWPKIDLESIEYGSNETGVWLREVGYWETLKVEITFYLPSDKPYLVITAEVTNTGDKALENLVQGFAMSLERGWTFSPGFGTGKHYKPTPLAELGIPEDAKWVVGYHKDYTIGLIAPYYTHLSTSTSWVDPLTIATIQPGETRVYTAKLVFLPEPNSCAVAAEAAGETGTVAGTVAAGGEPVAPAYIVAFLSTGKPFCWGYSEKPEYTIALPSGSYALQAWAEGYGPSSKHSVTVEVGAEARVDFTDLKPSGKLILHIRDADTGRPLDAAVLPEGGEKPPLMFLGSRIFYTLPEKQGEAIVELAPGVYNITVNHAGGFLAKPVVLTNVEVKPGETIEKTVEVKILVDPNQYGYYCADLHHHSDIADGRTPPPYLVVAQSAAGLDFAFVSDHDSVANQAEIAKWAETRGMPFIPSIEVSPGWGHFNPYPVTRTINKDTPESLIEDAWEAGALVIRVNHPFRGGYWESWLDDKLPGIYNPFYTNVEINGRWDKTDNQTVTLLWKMWSNNIRYYLTAGSDTHDIWSGFTTGSPRVCAYLGRTATVEAFAMAERHGHTFITYGPMVFMYPLPGSTIAPEDGKIVLELDLWAVNGLKKLVVVANGKPVKQIQFNGEQHRELALELPAEEVLATPGQPWVQVIVYDTAGKLAMTNPVWIDTTVKSLAMPETVETTTVTVTTTLVKTDTVTHTATVTQPVTKTATTTVTTTETSTITSEKIVEKKVTVGGGAATAAPALILGVVIGAAIAYLMVRRAS</sequence>
<reference evidence="2 3" key="1">
    <citation type="submission" date="2017-05" db="EMBL/GenBank/DDBJ databases">
        <title>The draft genome of the hyperthermophilic archaeon 'Pyrodictium delaneyi strain Hulk', an iron and nitrate reducer, reveals the capacity for sulfate reduction.</title>
        <authorList>
            <person name="Demey L.M."/>
            <person name="Miller C."/>
            <person name="Manzella M."/>
            <person name="Reguera G."/>
            <person name="Kashefi K."/>
        </authorList>
    </citation>
    <scope>NUCLEOTIDE SEQUENCE [LARGE SCALE GENOMIC DNA]</scope>
    <source>
        <strain evidence="2 3">Hulk</strain>
    </source>
</reference>
<evidence type="ECO:0008006" key="4">
    <source>
        <dbReference type="Google" id="ProtNLM"/>
    </source>
</evidence>
<keyword evidence="1" id="KW-0472">Membrane</keyword>
<keyword evidence="1" id="KW-0812">Transmembrane</keyword>
<dbReference type="InterPro" id="IPR013784">
    <property type="entry name" value="Carb-bd-like_fold"/>
</dbReference>
<gene>
    <name evidence="2" type="ORF">Pdsh_01205</name>
</gene>
<keyword evidence="1" id="KW-1133">Transmembrane helix</keyword>
<accession>A0A211YR10</accession>
<protein>
    <recommendedName>
        <fullName evidence="4">Polymerase/histidinol phosphatase N-terminal domain-containing protein</fullName>
    </recommendedName>
</protein>
<evidence type="ECO:0000313" key="2">
    <source>
        <dbReference type="EMBL" id="OWJ55449.1"/>
    </source>
</evidence>
<dbReference type="SUPFAM" id="SSF49452">
    <property type="entry name" value="Starch-binding domain-like"/>
    <property type="match status" value="1"/>
</dbReference>
<dbReference type="Gene3D" id="3.20.20.140">
    <property type="entry name" value="Metal-dependent hydrolases"/>
    <property type="match status" value="1"/>
</dbReference>
<dbReference type="GO" id="GO:0030246">
    <property type="term" value="F:carbohydrate binding"/>
    <property type="evidence" value="ECO:0007669"/>
    <property type="project" value="InterPro"/>
</dbReference>
<dbReference type="AlphaFoldDB" id="A0A211YR10"/>
<dbReference type="InterPro" id="IPR052018">
    <property type="entry name" value="PHP_domain"/>
</dbReference>
<dbReference type="InterPro" id="IPR016195">
    <property type="entry name" value="Pol/histidinol_Pase-like"/>
</dbReference>
<proteinExistence type="predicted"/>